<evidence type="ECO:0000256" key="7">
    <source>
        <dbReference type="RuleBase" id="RU003435"/>
    </source>
</evidence>
<proteinExistence type="inferred from homology"/>
<comment type="cofactor">
    <cofactor evidence="7">
        <name>Zn(2+)</name>
        <dbReference type="ChEBI" id="CHEBI:29105"/>
    </cofactor>
    <text evidence="7">Binds 1 zinc ion.</text>
</comment>
<keyword evidence="4 7" id="KW-0378">Hydrolase</keyword>
<evidence type="ECO:0000256" key="2">
    <source>
        <dbReference type="ARBA" id="ARBA00022670"/>
    </source>
</evidence>
<dbReference type="Gene3D" id="1.10.1370.10">
    <property type="entry name" value="Neurolysin, domain 3"/>
    <property type="match status" value="1"/>
</dbReference>
<evidence type="ECO:0000256" key="6">
    <source>
        <dbReference type="ARBA" id="ARBA00023049"/>
    </source>
</evidence>
<dbReference type="InterPro" id="IPR024077">
    <property type="entry name" value="Neurolysin/TOP_dom2"/>
</dbReference>
<comment type="caution">
    <text evidence="9">The sequence shown here is derived from an EMBL/GenBank/DDBJ whole genome shotgun (WGS) entry which is preliminary data.</text>
</comment>
<keyword evidence="6 7" id="KW-0482">Metalloprotease</keyword>
<dbReference type="PANTHER" id="PTHR11804:SF84">
    <property type="entry name" value="SACCHAROLYSIN"/>
    <property type="match status" value="1"/>
</dbReference>
<dbReference type="PANTHER" id="PTHR11804">
    <property type="entry name" value="PROTEASE M3 THIMET OLIGOPEPTIDASE-RELATED"/>
    <property type="match status" value="1"/>
</dbReference>
<dbReference type="EMBL" id="CAXAMM010007891">
    <property type="protein sequence ID" value="CAK9015673.1"/>
    <property type="molecule type" value="Genomic_DNA"/>
</dbReference>
<keyword evidence="3 7" id="KW-0479">Metal-binding</keyword>
<dbReference type="InterPro" id="IPR045090">
    <property type="entry name" value="Pept_M3A_M3B"/>
</dbReference>
<dbReference type="InterPro" id="IPR001567">
    <property type="entry name" value="Pept_M3A_M3B_dom"/>
</dbReference>
<keyword evidence="2 7" id="KW-0645">Protease</keyword>
<dbReference type="Gene3D" id="3.40.390.10">
    <property type="entry name" value="Collagenase (Catalytic Domain)"/>
    <property type="match status" value="1"/>
</dbReference>
<dbReference type="InterPro" id="IPR024079">
    <property type="entry name" value="MetalloPept_cat_dom_sf"/>
</dbReference>
<gene>
    <name evidence="9" type="ORF">SCF082_LOCUS12867</name>
</gene>
<dbReference type="SUPFAM" id="SSF55486">
    <property type="entry name" value="Metalloproteases ('zincins'), catalytic domain"/>
    <property type="match status" value="1"/>
</dbReference>
<reference evidence="9 10" key="1">
    <citation type="submission" date="2024-02" db="EMBL/GenBank/DDBJ databases">
        <authorList>
            <person name="Chen Y."/>
            <person name="Shah S."/>
            <person name="Dougan E. K."/>
            <person name="Thang M."/>
            <person name="Chan C."/>
        </authorList>
    </citation>
    <scope>NUCLEOTIDE SEQUENCE [LARGE SCALE GENOMIC DNA]</scope>
</reference>
<sequence length="531" mass="59145">MEDVQKHQKNYNMILQRGLQGKGHLDLKDEDLIGLSDEMKSVWASHLGSAAVWRSKYRVPIGLDAIEKIGSFCQNATTRRRIFEAFYGGFDSSLDEANRRARRKVAEQLGFRSYADLEMAPMAVGDEATARRWMDQCWQEAQPTMSKAVKKMKDVSSRGGSKGLSHVDQMFWRAHVAREIDTWRLSEFLPADKCLPSLLNLVGKAYSVTFREVDGANLLTRLLSGWHRSVKVYEVTDGPPSAVKKAGRGKLGYVYLDLYRRMSFLGRPAVELAGALRLCPGHAYLSCNLPGVGLGQGSKLLHPEELVGITHELGHAVHILCHTGSPQEFDDLPLDVLELPSTLVETIALHPESMTQYAQHRDNGSLPPGDLLRSCQRDSHFFVRVLQNCSVSLGLHAEDFDPFKKTAADLREHAISLWQRYSLVEADPAFTPLGGDAGLNVGHGANHVAYLLCYLRVANILQKKGSRKDAARWLQPEFAGLLRSQLLDQNFPSERMAAVQPTLGKQGRELPPHPLPQLPSSTLLLFQQLAQ</sequence>
<evidence type="ECO:0000313" key="10">
    <source>
        <dbReference type="Proteomes" id="UP001642464"/>
    </source>
</evidence>
<evidence type="ECO:0000256" key="3">
    <source>
        <dbReference type="ARBA" id="ARBA00022723"/>
    </source>
</evidence>
<keyword evidence="5 7" id="KW-0862">Zinc</keyword>
<accession>A0ABP0JML4</accession>
<evidence type="ECO:0000313" key="9">
    <source>
        <dbReference type="EMBL" id="CAK9015673.1"/>
    </source>
</evidence>
<organism evidence="9 10">
    <name type="scientific">Durusdinium trenchii</name>
    <dbReference type="NCBI Taxonomy" id="1381693"/>
    <lineage>
        <taxon>Eukaryota</taxon>
        <taxon>Sar</taxon>
        <taxon>Alveolata</taxon>
        <taxon>Dinophyceae</taxon>
        <taxon>Suessiales</taxon>
        <taxon>Symbiodiniaceae</taxon>
        <taxon>Durusdinium</taxon>
    </lineage>
</organism>
<dbReference type="Pfam" id="PF01432">
    <property type="entry name" value="Peptidase_M3"/>
    <property type="match status" value="1"/>
</dbReference>
<protein>
    <recommendedName>
        <fullName evidence="8">Peptidase M3A/M3B catalytic domain-containing protein</fullName>
    </recommendedName>
</protein>
<evidence type="ECO:0000259" key="8">
    <source>
        <dbReference type="Pfam" id="PF01432"/>
    </source>
</evidence>
<evidence type="ECO:0000256" key="1">
    <source>
        <dbReference type="ARBA" id="ARBA00006040"/>
    </source>
</evidence>
<evidence type="ECO:0000256" key="5">
    <source>
        <dbReference type="ARBA" id="ARBA00022833"/>
    </source>
</evidence>
<feature type="domain" description="Peptidase M3A/M3B catalytic" evidence="8">
    <location>
        <begin position="73"/>
        <end position="428"/>
    </location>
</feature>
<evidence type="ECO:0000256" key="4">
    <source>
        <dbReference type="ARBA" id="ARBA00022801"/>
    </source>
</evidence>
<comment type="similarity">
    <text evidence="1 7">Belongs to the peptidase M3 family.</text>
</comment>
<name>A0ABP0JML4_9DINO</name>
<keyword evidence="10" id="KW-1185">Reference proteome</keyword>
<dbReference type="Proteomes" id="UP001642464">
    <property type="component" value="Unassembled WGS sequence"/>
</dbReference>